<accession>A0A1X0QE82</accession>
<feature type="transmembrane region" description="Helical" evidence="1">
    <location>
        <begin position="9"/>
        <end position="31"/>
    </location>
</feature>
<organism evidence="2 3">
    <name type="scientific">Hepatospora eriocheir</name>
    <dbReference type="NCBI Taxonomy" id="1081669"/>
    <lineage>
        <taxon>Eukaryota</taxon>
        <taxon>Fungi</taxon>
        <taxon>Fungi incertae sedis</taxon>
        <taxon>Microsporidia</taxon>
        <taxon>Hepatosporidae</taxon>
        <taxon>Hepatospora</taxon>
    </lineage>
</organism>
<proteinExistence type="predicted"/>
<keyword evidence="1" id="KW-1133">Transmembrane helix</keyword>
<keyword evidence="3" id="KW-1185">Reference proteome</keyword>
<dbReference type="AlphaFoldDB" id="A0A1X0QE82"/>
<keyword evidence="1" id="KW-0472">Membrane</keyword>
<name>A0A1X0QE82_9MICR</name>
<dbReference type="VEuPathDB" id="MicrosporidiaDB:A0H76_192"/>
<dbReference type="VEuPathDB" id="MicrosporidiaDB:HERIO_13"/>
<comment type="caution">
    <text evidence="2">The sequence shown here is derived from an EMBL/GenBank/DDBJ whole genome shotgun (WGS) entry which is preliminary data.</text>
</comment>
<protein>
    <submittedName>
        <fullName evidence="2">Uncharacterized protein</fullName>
    </submittedName>
</protein>
<gene>
    <name evidence="2" type="ORF">HERIO_13</name>
</gene>
<sequence length="188" mass="21926">MKLNKPEKILYSLNIIQFIIGASFFICAYLNTPILKHLVYFWHTEKYLLNKNRIEIKELLTKNNINVDGEMWQNDPKSLFFIKNDKDTYMFMSAKNKFVVDSNRLEKSIKNKLSVFGSKNTKEFYNILGSSIEGGFDVFLKYISGDLFEFLSPLTLKKDQQIDSSTYIDLIQIAKASREKTPSIFTMI</sequence>
<reference evidence="2 3" key="1">
    <citation type="journal article" date="2017" name="Environ. Microbiol.">
        <title>Decay of the glycolytic pathway and adaptation to intranuclear parasitism within Enterocytozoonidae microsporidia.</title>
        <authorList>
            <person name="Wiredu Boakye D."/>
            <person name="Jaroenlak P."/>
            <person name="Prachumwat A."/>
            <person name="Williams T.A."/>
            <person name="Bateman K.S."/>
            <person name="Itsathitphaisarn O."/>
            <person name="Sritunyalucksana K."/>
            <person name="Paszkiewicz K.H."/>
            <person name="Moore K.A."/>
            <person name="Stentiford G.D."/>
            <person name="Williams B.A."/>
        </authorList>
    </citation>
    <scope>NUCLEOTIDE SEQUENCE [LARGE SCALE GENOMIC DNA]</scope>
    <source>
        <strain evidence="2 3">GB1</strain>
    </source>
</reference>
<dbReference type="Proteomes" id="UP000192356">
    <property type="component" value="Unassembled WGS sequence"/>
</dbReference>
<evidence type="ECO:0000313" key="2">
    <source>
        <dbReference type="EMBL" id="ORD98111.1"/>
    </source>
</evidence>
<evidence type="ECO:0000256" key="1">
    <source>
        <dbReference type="SAM" id="Phobius"/>
    </source>
</evidence>
<dbReference type="EMBL" id="LVKB01000001">
    <property type="protein sequence ID" value="ORD98111.1"/>
    <property type="molecule type" value="Genomic_DNA"/>
</dbReference>
<keyword evidence="1" id="KW-0812">Transmembrane</keyword>
<evidence type="ECO:0000313" key="3">
    <source>
        <dbReference type="Proteomes" id="UP000192356"/>
    </source>
</evidence>